<dbReference type="EMBL" id="BONI01000062">
    <property type="protein sequence ID" value="GIG09311.1"/>
    <property type="molecule type" value="Genomic_DNA"/>
</dbReference>
<accession>A0A8J3PBU6</accession>
<keyword evidence="2" id="KW-1185">Reference proteome</keyword>
<evidence type="ECO:0000313" key="2">
    <source>
        <dbReference type="Proteomes" id="UP000630887"/>
    </source>
</evidence>
<reference evidence="1 2" key="1">
    <citation type="submission" date="2021-01" db="EMBL/GenBank/DDBJ databases">
        <title>Whole genome shotgun sequence of Catellatospora coxensis NBRC 107359.</title>
        <authorList>
            <person name="Komaki H."/>
            <person name="Tamura T."/>
        </authorList>
    </citation>
    <scope>NUCLEOTIDE SEQUENCE [LARGE SCALE GENOMIC DNA]</scope>
    <source>
        <strain evidence="1 2">NBRC 107359</strain>
    </source>
</reference>
<sequence>MHEDRVKDEFARIELVTRMQRDGEMISQYEYGLTFHRRRVEADRYQLGRLDERLEVGRDSG</sequence>
<organism evidence="1 2">
    <name type="scientific">Catellatospora coxensis</name>
    <dbReference type="NCBI Taxonomy" id="310354"/>
    <lineage>
        <taxon>Bacteria</taxon>
        <taxon>Bacillati</taxon>
        <taxon>Actinomycetota</taxon>
        <taxon>Actinomycetes</taxon>
        <taxon>Micromonosporales</taxon>
        <taxon>Micromonosporaceae</taxon>
        <taxon>Catellatospora</taxon>
    </lineage>
</organism>
<dbReference type="RefSeq" id="WP_203696137.1">
    <property type="nucleotide sequence ID" value="NZ_BAAALC010000057.1"/>
</dbReference>
<dbReference type="AlphaFoldDB" id="A0A8J3PBU6"/>
<protein>
    <submittedName>
        <fullName evidence="1">Uncharacterized protein</fullName>
    </submittedName>
</protein>
<comment type="caution">
    <text evidence="1">The sequence shown here is derived from an EMBL/GenBank/DDBJ whole genome shotgun (WGS) entry which is preliminary data.</text>
</comment>
<evidence type="ECO:0000313" key="1">
    <source>
        <dbReference type="EMBL" id="GIG09311.1"/>
    </source>
</evidence>
<name>A0A8J3PBU6_9ACTN</name>
<dbReference type="Proteomes" id="UP000630887">
    <property type="component" value="Unassembled WGS sequence"/>
</dbReference>
<gene>
    <name evidence="1" type="ORF">Cco03nite_60110</name>
</gene>
<proteinExistence type="predicted"/>